<dbReference type="InterPro" id="IPR001763">
    <property type="entry name" value="Rhodanese-like_dom"/>
</dbReference>
<dbReference type="InterPro" id="IPR052367">
    <property type="entry name" value="Thiosulfate_ST/Rhodanese-like"/>
</dbReference>
<proteinExistence type="predicted"/>
<name>A0ABS9IJT8_9FLAO</name>
<dbReference type="CDD" id="cd00158">
    <property type="entry name" value="RHOD"/>
    <property type="match status" value="1"/>
</dbReference>
<dbReference type="Gene3D" id="3.40.250.10">
    <property type="entry name" value="Rhodanese-like domain"/>
    <property type="match status" value="1"/>
</dbReference>
<evidence type="ECO:0000313" key="2">
    <source>
        <dbReference type="EMBL" id="MCF7560858.1"/>
    </source>
</evidence>
<dbReference type="InterPro" id="IPR036873">
    <property type="entry name" value="Rhodanese-like_dom_sf"/>
</dbReference>
<dbReference type="EMBL" id="JAKKDV010000003">
    <property type="protein sequence ID" value="MCF7560858.1"/>
    <property type="molecule type" value="Genomic_DNA"/>
</dbReference>
<protein>
    <submittedName>
        <fullName evidence="2">Rhodanese-like domain-containing protein</fullName>
    </submittedName>
</protein>
<gene>
    <name evidence="2" type="ORF">L3X39_09435</name>
</gene>
<feature type="domain" description="Rhodanese" evidence="1">
    <location>
        <begin position="37"/>
        <end position="120"/>
    </location>
</feature>
<evidence type="ECO:0000259" key="1">
    <source>
        <dbReference type="PROSITE" id="PS50206"/>
    </source>
</evidence>
<comment type="caution">
    <text evidence="2">The sequence shown here is derived from an EMBL/GenBank/DDBJ whole genome shotgun (WGS) entry which is preliminary data.</text>
</comment>
<accession>A0ABS9IJT8</accession>
<keyword evidence="3" id="KW-1185">Reference proteome</keyword>
<organism evidence="2 3">
    <name type="scientific">Flaviramulus multivorans</name>
    <dbReference type="NCBI Taxonomy" id="1304750"/>
    <lineage>
        <taxon>Bacteria</taxon>
        <taxon>Pseudomonadati</taxon>
        <taxon>Bacteroidota</taxon>
        <taxon>Flavobacteriia</taxon>
        <taxon>Flavobacteriales</taxon>
        <taxon>Flavobacteriaceae</taxon>
        <taxon>Flaviramulus</taxon>
    </lineage>
</organism>
<dbReference type="SMART" id="SM00450">
    <property type="entry name" value="RHOD"/>
    <property type="match status" value="1"/>
</dbReference>
<dbReference type="PROSITE" id="PS51257">
    <property type="entry name" value="PROKAR_LIPOPROTEIN"/>
    <property type="match status" value="1"/>
</dbReference>
<dbReference type="SUPFAM" id="SSF52821">
    <property type="entry name" value="Rhodanese/Cell cycle control phosphatase"/>
    <property type="match status" value="1"/>
</dbReference>
<dbReference type="Pfam" id="PF00581">
    <property type="entry name" value="Rhodanese"/>
    <property type="match status" value="1"/>
</dbReference>
<reference evidence="2 3" key="1">
    <citation type="submission" date="2022-01" db="EMBL/GenBank/DDBJ databases">
        <title>Draft genome sequence of Sabulilitoribacter multivorans KCTC 32326.</title>
        <authorList>
            <person name="Oh J.-S."/>
        </authorList>
    </citation>
    <scope>NUCLEOTIDE SEQUENCE [LARGE SCALE GENOMIC DNA]</scope>
    <source>
        <strain evidence="2 3">M-M16</strain>
    </source>
</reference>
<sequence length="120" mass="14043">MKYILMMSIFSFLFSCNTQQSDNIVTLDKNTFKSEIEERKVVLVDVRTPKEFESGHITDAININFYDTKKFVSSFNKLNKEEPVYLYCRSGKRSLKAAKRLDSLGFKKIYDLKGGYLDWN</sequence>
<dbReference type="RefSeq" id="WP_237231537.1">
    <property type="nucleotide sequence ID" value="NZ_JAKKDV010000003.1"/>
</dbReference>
<dbReference type="PANTHER" id="PTHR45431">
    <property type="entry name" value="RHODANESE-LIKE DOMAIN-CONTAINING PROTEIN 15, CHLOROPLASTIC"/>
    <property type="match status" value="1"/>
</dbReference>
<dbReference type="PROSITE" id="PS50206">
    <property type="entry name" value="RHODANESE_3"/>
    <property type="match status" value="1"/>
</dbReference>
<dbReference type="Proteomes" id="UP001200022">
    <property type="component" value="Unassembled WGS sequence"/>
</dbReference>
<dbReference type="PANTHER" id="PTHR45431:SF3">
    <property type="entry name" value="RHODANESE-LIKE DOMAIN-CONTAINING PROTEIN 15, CHLOROPLASTIC"/>
    <property type="match status" value="1"/>
</dbReference>
<evidence type="ECO:0000313" key="3">
    <source>
        <dbReference type="Proteomes" id="UP001200022"/>
    </source>
</evidence>